<dbReference type="InterPro" id="IPR058204">
    <property type="entry name" value="FtsX_firmicutes-type"/>
</dbReference>
<dbReference type="Pfam" id="PF02687">
    <property type="entry name" value="FtsX"/>
    <property type="match status" value="1"/>
</dbReference>
<dbReference type="OrthoDB" id="9812531at2"/>
<dbReference type="Gene3D" id="3.30.70.3040">
    <property type="match status" value="1"/>
</dbReference>
<comment type="function">
    <text evidence="10">Part of the ABC transporter FtsEX involved in asymmetric cellular division facilitating the initiation of sporulation.</text>
</comment>
<sequence length="297" mass="33117">MDMKIRTFGYYIKEGLKSIVKNRVMSIASISTVAAALFILGIFMILVANVNSLIGDVENTIEIKAFLEDNVTTIQRNQIEKDIKAISGVKDVRYESKEEALEKVKNRLGNNQELTKGFEAENPFPAAYIIKVDNPEVVKSVSSQISKIGGIYEVKDGQQYIDKIISITRLVKVSSLVLMIILGTISIFLISNTIKLAVYARKREINIMKYIGATDWFIRWPFLIEGVLLGIFGAIISILVLYFGYRYVNSAVSAELWVFALVPPSQIISSLVWQFTLIGMVIGGLGSSISLRKFLSV</sequence>
<feature type="domain" description="FtsX extracellular" evidence="13">
    <location>
        <begin position="61"/>
        <end position="154"/>
    </location>
</feature>
<keyword evidence="8 10" id="KW-0472">Membrane</keyword>
<reference evidence="14 15" key="1">
    <citation type="submission" date="2019-03" db="EMBL/GenBank/DDBJ databases">
        <title>Genomic Encyclopedia of Type Strains, Phase IV (KMG-IV): sequencing the most valuable type-strain genomes for metagenomic binning, comparative biology and taxonomic classification.</title>
        <authorList>
            <person name="Goeker M."/>
        </authorList>
    </citation>
    <scope>NUCLEOTIDE SEQUENCE [LARGE SCALE GENOMIC DNA]</scope>
    <source>
        <strain evidence="14 15">DSM 24455</strain>
    </source>
</reference>
<evidence type="ECO:0000256" key="2">
    <source>
        <dbReference type="ARBA" id="ARBA00007379"/>
    </source>
</evidence>
<evidence type="ECO:0000313" key="14">
    <source>
        <dbReference type="EMBL" id="TDT63709.1"/>
    </source>
</evidence>
<evidence type="ECO:0000256" key="10">
    <source>
        <dbReference type="PIRNR" id="PIRNR003097"/>
    </source>
</evidence>
<dbReference type="NCBIfam" id="NF038347">
    <property type="entry name" value="FtsX_Gpos"/>
    <property type="match status" value="1"/>
</dbReference>
<feature type="domain" description="ABC3 transporter permease C-terminal" evidence="12">
    <location>
        <begin position="177"/>
        <end position="293"/>
    </location>
</feature>
<gene>
    <name evidence="14" type="ORF">EDD71_101136</name>
</gene>
<evidence type="ECO:0000259" key="13">
    <source>
        <dbReference type="Pfam" id="PF18075"/>
    </source>
</evidence>
<evidence type="ECO:0000313" key="15">
    <source>
        <dbReference type="Proteomes" id="UP000295325"/>
    </source>
</evidence>
<keyword evidence="4 10" id="KW-1003">Cell membrane</keyword>
<dbReference type="PANTHER" id="PTHR47755">
    <property type="entry name" value="CELL DIVISION PROTEIN FTSX"/>
    <property type="match status" value="1"/>
</dbReference>
<dbReference type="PIRSF" id="PIRSF003097">
    <property type="entry name" value="FtsX"/>
    <property type="match status" value="1"/>
</dbReference>
<feature type="transmembrane region" description="Helical" evidence="11">
    <location>
        <begin position="265"/>
        <end position="286"/>
    </location>
</feature>
<evidence type="ECO:0000256" key="3">
    <source>
        <dbReference type="ARBA" id="ARBA00021907"/>
    </source>
</evidence>
<keyword evidence="7 11" id="KW-1133">Transmembrane helix</keyword>
<comment type="similarity">
    <text evidence="2 10">Belongs to the ABC-4 integral membrane protein family. FtsX subfamily.</text>
</comment>
<dbReference type="EMBL" id="SOAZ01000001">
    <property type="protein sequence ID" value="TDT63709.1"/>
    <property type="molecule type" value="Genomic_DNA"/>
</dbReference>
<dbReference type="Pfam" id="PF18075">
    <property type="entry name" value="FtsX_ECD"/>
    <property type="match status" value="1"/>
</dbReference>
<comment type="subcellular location">
    <subcellularLocation>
        <location evidence="1">Cell membrane</location>
        <topology evidence="1">Multi-pass membrane protein</topology>
    </subcellularLocation>
</comment>
<feature type="transmembrane region" description="Helical" evidence="11">
    <location>
        <begin position="220"/>
        <end position="245"/>
    </location>
</feature>
<evidence type="ECO:0000256" key="8">
    <source>
        <dbReference type="ARBA" id="ARBA00023136"/>
    </source>
</evidence>
<dbReference type="InterPro" id="IPR004513">
    <property type="entry name" value="FtsX"/>
</dbReference>
<evidence type="ECO:0000256" key="4">
    <source>
        <dbReference type="ARBA" id="ARBA00022475"/>
    </source>
</evidence>
<evidence type="ECO:0000256" key="9">
    <source>
        <dbReference type="ARBA" id="ARBA00023306"/>
    </source>
</evidence>
<evidence type="ECO:0000256" key="5">
    <source>
        <dbReference type="ARBA" id="ARBA00022618"/>
    </source>
</evidence>
<evidence type="ECO:0000256" key="6">
    <source>
        <dbReference type="ARBA" id="ARBA00022692"/>
    </source>
</evidence>
<keyword evidence="15" id="KW-1185">Reference proteome</keyword>
<keyword evidence="6 11" id="KW-0812">Transmembrane</keyword>
<dbReference type="GO" id="GO:0005886">
    <property type="term" value="C:plasma membrane"/>
    <property type="evidence" value="ECO:0007669"/>
    <property type="project" value="UniProtKB-SubCell"/>
</dbReference>
<keyword evidence="9 10" id="KW-0131">Cell cycle</keyword>
<dbReference type="PANTHER" id="PTHR47755:SF1">
    <property type="entry name" value="CELL DIVISION PROTEIN FTSX"/>
    <property type="match status" value="1"/>
</dbReference>
<feature type="transmembrane region" description="Helical" evidence="11">
    <location>
        <begin position="176"/>
        <end position="199"/>
    </location>
</feature>
<dbReference type="Proteomes" id="UP000295325">
    <property type="component" value="Unassembled WGS sequence"/>
</dbReference>
<name>A0A4R7KUG8_9CLOT</name>
<proteinExistence type="inferred from homology"/>
<dbReference type="InterPro" id="IPR040690">
    <property type="entry name" value="FtsX_ECD"/>
</dbReference>
<evidence type="ECO:0000256" key="1">
    <source>
        <dbReference type="ARBA" id="ARBA00004651"/>
    </source>
</evidence>
<evidence type="ECO:0000256" key="7">
    <source>
        <dbReference type="ARBA" id="ARBA00022989"/>
    </source>
</evidence>
<comment type="caution">
    <text evidence="14">The sequence shown here is derived from an EMBL/GenBank/DDBJ whole genome shotgun (WGS) entry which is preliminary data.</text>
</comment>
<keyword evidence="5 10" id="KW-0132">Cell division</keyword>
<dbReference type="GO" id="GO:0051301">
    <property type="term" value="P:cell division"/>
    <property type="evidence" value="ECO:0007669"/>
    <property type="project" value="UniProtKB-KW"/>
</dbReference>
<evidence type="ECO:0000256" key="11">
    <source>
        <dbReference type="SAM" id="Phobius"/>
    </source>
</evidence>
<dbReference type="InterPro" id="IPR003838">
    <property type="entry name" value="ABC3_permease_C"/>
</dbReference>
<feature type="transmembrane region" description="Helical" evidence="11">
    <location>
        <begin position="27"/>
        <end position="48"/>
    </location>
</feature>
<evidence type="ECO:0000259" key="12">
    <source>
        <dbReference type="Pfam" id="PF02687"/>
    </source>
</evidence>
<organism evidence="14 15">
    <name type="scientific">Fonticella tunisiensis</name>
    <dbReference type="NCBI Taxonomy" id="1096341"/>
    <lineage>
        <taxon>Bacteria</taxon>
        <taxon>Bacillati</taxon>
        <taxon>Bacillota</taxon>
        <taxon>Clostridia</taxon>
        <taxon>Eubacteriales</taxon>
        <taxon>Clostridiaceae</taxon>
        <taxon>Fonticella</taxon>
    </lineage>
</organism>
<dbReference type="AlphaFoldDB" id="A0A4R7KUG8"/>
<accession>A0A4R7KUG8</accession>
<protein>
    <recommendedName>
        <fullName evidence="3 10">Cell division protein FtsX</fullName>
    </recommendedName>
</protein>